<dbReference type="AlphaFoldDB" id="A0AAD4KIY9"/>
<dbReference type="RefSeq" id="XP_046068136.1">
    <property type="nucleotide sequence ID" value="XM_046217068.1"/>
</dbReference>
<name>A0AAD4KIY9_9EURO</name>
<sequence>MLFASHQSHTSLSLGTIHCHGTNIISNTLRPAPRNSFLVRKLQVRSNRIIPRPSWRYWPRR</sequence>
<organism evidence="1 2">
    <name type="scientific">Talaromyces proteolyticus</name>
    <dbReference type="NCBI Taxonomy" id="1131652"/>
    <lineage>
        <taxon>Eukaryota</taxon>
        <taxon>Fungi</taxon>
        <taxon>Dikarya</taxon>
        <taxon>Ascomycota</taxon>
        <taxon>Pezizomycotina</taxon>
        <taxon>Eurotiomycetes</taxon>
        <taxon>Eurotiomycetidae</taxon>
        <taxon>Eurotiales</taxon>
        <taxon>Trichocomaceae</taxon>
        <taxon>Talaromyces</taxon>
        <taxon>Talaromyces sect. Bacilispori</taxon>
    </lineage>
</organism>
<evidence type="ECO:0000313" key="1">
    <source>
        <dbReference type="EMBL" id="KAH8692139.1"/>
    </source>
</evidence>
<reference evidence="1" key="1">
    <citation type="submission" date="2021-12" db="EMBL/GenBank/DDBJ databases">
        <title>Convergent genome expansion in fungi linked to evolution of root-endophyte symbiosis.</title>
        <authorList>
            <consortium name="DOE Joint Genome Institute"/>
            <person name="Ke Y.-H."/>
            <person name="Bonito G."/>
            <person name="Liao H.-L."/>
            <person name="Looney B."/>
            <person name="Rojas-Flechas A."/>
            <person name="Nash J."/>
            <person name="Hameed K."/>
            <person name="Schadt C."/>
            <person name="Martin F."/>
            <person name="Crous P.W."/>
            <person name="Miettinen O."/>
            <person name="Magnuson J.K."/>
            <person name="Labbe J."/>
            <person name="Jacobson D."/>
            <person name="Doktycz M.J."/>
            <person name="Veneault-Fourrey C."/>
            <person name="Kuo A."/>
            <person name="Mondo S."/>
            <person name="Calhoun S."/>
            <person name="Riley R."/>
            <person name="Ohm R."/>
            <person name="LaButti K."/>
            <person name="Andreopoulos B."/>
            <person name="Pangilinan J."/>
            <person name="Nolan M."/>
            <person name="Tritt A."/>
            <person name="Clum A."/>
            <person name="Lipzen A."/>
            <person name="Daum C."/>
            <person name="Barry K."/>
            <person name="Grigoriev I.V."/>
            <person name="Vilgalys R."/>
        </authorList>
    </citation>
    <scope>NUCLEOTIDE SEQUENCE</scope>
    <source>
        <strain evidence="1">PMI_201</strain>
    </source>
</reference>
<gene>
    <name evidence="1" type="ORF">BGW36DRAFT_387076</name>
</gene>
<dbReference type="Proteomes" id="UP001201262">
    <property type="component" value="Unassembled WGS sequence"/>
</dbReference>
<comment type="caution">
    <text evidence="1">The sequence shown here is derived from an EMBL/GenBank/DDBJ whole genome shotgun (WGS) entry which is preliminary data.</text>
</comment>
<evidence type="ECO:0000313" key="2">
    <source>
        <dbReference type="Proteomes" id="UP001201262"/>
    </source>
</evidence>
<proteinExistence type="predicted"/>
<protein>
    <submittedName>
        <fullName evidence="1">Uncharacterized protein</fullName>
    </submittedName>
</protein>
<dbReference type="GeneID" id="70247355"/>
<accession>A0AAD4KIY9</accession>
<keyword evidence="2" id="KW-1185">Reference proteome</keyword>
<dbReference type="EMBL" id="JAJTJA010000011">
    <property type="protein sequence ID" value="KAH8692139.1"/>
    <property type="molecule type" value="Genomic_DNA"/>
</dbReference>